<feature type="chain" id="PRO_5004261270" description="4Fe-4S Mo/W bis-MGD-type domain-containing protein" evidence="10">
    <location>
        <begin position="27"/>
        <end position="840"/>
    </location>
</feature>
<evidence type="ECO:0000256" key="2">
    <source>
        <dbReference type="ARBA" id="ARBA00010312"/>
    </source>
</evidence>
<evidence type="ECO:0000256" key="1">
    <source>
        <dbReference type="ARBA" id="ARBA00001942"/>
    </source>
</evidence>
<evidence type="ECO:0000313" key="12">
    <source>
        <dbReference type="EMBL" id="CAI06657.1"/>
    </source>
</evidence>
<dbReference type="InterPro" id="IPR006963">
    <property type="entry name" value="Mopterin_OxRdtase_4Fe-4S_dom"/>
</dbReference>
<feature type="signal peptide" evidence="10">
    <location>
        <begin position="1"/>
        <end position="26"/>
    </location>
</feature>
<dbReference type="Pfam" id="PF01568">
    <property type="entry name" value="Molydop_binding"/>
    <property type="match status" value="1"/>
</dbReference>
<evidence type="ECO:0000256" key="9">
    <source>
        <dbReference type="ARBA" id="ARBA00023014"/>
    </source>
</evidence>
<dbReference type="HOGENOM" id="CLU_000422_9_0_4"/>
<accession>Q5P7Q4</accession>
<comment type="similarity">
    <text evidence="2">Belongs to the prokaryotic molybdopterin-containing oxidoreductase family.</text>
</comment>
<keyword evidence="5" id="KW-0479">Metal-binding</keyword>
<dbReference type="Gene3D" id="3.30.2070.10">
    <property type="entry name" value="Formate dehydrogenase/DMSO reductase"/>
    <property type="match status" value="1"/>
</dbReference>
<evidence type="ECO:0000256" key="5">
    <source>
        <dbReference type="ARBA" id="ARBA00022723"/>
    </source>
</evidence>
<dbReference type="PANTHER" id="PTHR43742">
    <property type="entry name" value="TRIMETHYLAMINE-N-OXIDE REDUCTASE"/>
    <property type="match status" value="1"/>
</dbReference>
<dbReference type="InterPro" id="IPR006311">
    <property type="entry name" value="TAT_signal"/>
</dbReference>
<keyword evidence="13" id="KW-1185">Reference proteome</keyword>
<dbReference type="InterPro" id="IPR006656">
    <property type="entry name" value="Mopterin_OxRdtase"/>
</dbReference>
<evidence type="ECO:0000313" key="13">
    <source>
        <dbReference type="Proteomes" id="UP000006552"/>
    </source>
</evidence>
<proteinExistence type="inferred from homology"/>
<dbReference type="SMART" id="SM00926">
    <property type="entry name" value="Molybdop_Fe4S4"/>
    <property type="match status" value="1"/>
</dbReference>
<evidence type="ECO:0000256" key="3">
    <source>
        <dbReference type="ARBA" id="ARBA00022485"/>
    </source>
</evidence>
<keyword evidence="4" id="KW-0500">Molybdenum</keyword>
<evidence type="ECO:0000256" key="7">
    <source>
        <dbReference type="ARBA" id="ARBA00023002"/>
    </source>
</evidence>
<keyword evidence="8" id="KW-0408">Iron</keyword>
<dbReference type="SUPFAM" id="SSF53706">
    <property type="entry name" value="Formate dehydrogenase/DMSO reductase, domains 1-3"/>
    <property type="match status" value="1"/>
</dbReference>
<dbReference type="Pfam" id="PF04879">
    <property type="entry name" value="Molybdop_Fe4S4"/>
    <property type="match status" value="1"/>
</dbReference>
<evidence type="ECO:0000259" key="11">
    <source>
        <dbReference type="PROSITE" id="PS51669"/>
    </source>
</evidence>
<sequence>MISRRNFFRAGAGLAASLAAAPGVHAHDAELKPGGAAYSAWSGVQYKGVPTVCTLCVSRCPAIAYTDDGRLAKMGGNPQSIRTGGRLCARGQAAVEQVYDPDRILYPMKRSGPRGSGQWQRVSWDVAMGELAGLLKSLRDEGVPERFVVQHGWLSAGTRRLLEEVFMPAYGSASLAGPESLGRRARLAAHRLTWGGAPDHWDLENARYILNFGSNLLEAHTNYVALARRFSDNAVDNRVKMVTFDVRLSNTAARSDEWLPIRPGTDLAVALAMCHVVMEKDLYRGEGERFLEYCRVTPQVDASVADKVAALKAHLADFTPEWAEGISGVPAARIEATAVAFASTRPACVISQRGASAHHNGVDAERALQMLAALTGNVDVAGSRAQGVMPRWVTPRVDPETLPRRLAALDGPAGAAVLPFDGVGHLALGAAKDQAGPAVLMWIGHNPAYANGNTAETVALLKDEKALPHTVAVTPFYDETAALADLILPDTTFLESWDIEEGVSANQIAEFAIRQPAIEPMGEARDVKDVLCELAAMMGISLPVRSGAKFVEEACRQTPDVKTKARGLAGMKKAGVWSDKSATPAFGAYLVPVAEEELGQPAVLLDDASGVYWNWRLAGAASEAEARSNGYSGTAGAWRGYAAQKLGGAAVAGFRPYGVNKSGLFELYSTVLAAKGLPPLPVWSAIPEHQELGDDKLVLVTFKVNVHAQGRSQNARWLDEIQHDTAAWLNPATAAVRDIRDGDRIRIGSALGDIVVTARVTHSIAPGVVALPAHGGHREYGRFASGKRTPTGVDDVKLDGQRWWKSAGSNANDIIPKSAEPVSGQQRWMDTVVTVTKASA</sequence>
<dbReference type="PROSITE" id="PS51669">
    <property type="entry name" value="4FE4S_MOW_BIS_MGD"/>
    <property type="match status" value="1"/>
</dbReference>
<protein>
    <recommendedName>
        <fullName evidence="11">4Fe-4S Mo/W bis-MGD-type domain-containing protein</fullName>
    </recommendedName>
</protein>
<evidence type="ECO:0000256" key="8">
    <source>
        <dbReference type="ARBA" id="ARBA00023004"/>
    </source>
</evidence>
<dbReference type="SUPFAM" id="SSF50692">
    <property type="entry name" value="ADC-like"/>
    <property type="match status" value="1"/>
</dbReference>
<evidence type="ECO:0000256" key="6">
    <source>
        <dbReference type="ARBA" id="ARBA00022729"/>
    </source>
</evidence>
<dbReference type="InterPro" id="IPR050612">
    <property type="entry name" value="Prok_Mopterin_Oxidored"/>
</dbReference>
<dbReference type="GO" id="GO:0046872">
    <property type="term" value="F:metal ion binding"/>
    <property type="evidence" value="ECO:0007669"/>
    <property type="project" value="UniProtKB-KW"/>
</dbReference>
<dbReference type="EMBL" id="CR555306">
    <property type="protein sequence ID" value="CAI06657.1"/>
    <property type="molecule type" value="Genomic_DNA"/>
</dbReference>
<comment type="cofactor">
    <cofactor evidence="1">
        <name>Mo-bis(molybdopterin guanine dinucleotide)</name>
        <dbReference type="ChEBI" id="CHEBI:60539"/>
    </cofactor>
</comment>
<keyword evidence="7" id="KW-0560">Oxidoreductase</keyword>
<dbReference type="InterPro" id="IPR006655">
    <property type="entry name" value="Mopterin_OxRdtase_prok_CS"/>
</dbReference>
<dbReference type="GO" id="GO:0051539">
    <property type="term" value="F:4 iron, 4 sulfur cluster binding"/>
    <property type="evidence" value="ECO:0007669"/>
    <property type="project" value="UniProtKB-KW"/>
</dbReference>
<name>Q5P7Q4_AROAE</name>
<keyword evidence="6 10" id="KW-0732">Signal</keyword>
<dbReference type="Gene3D" id="2.40.40.20">
    <property type="match status" value="1"/>
</dbReference>
<dbReference type="Pfam" id="PF00384">
    <property type="entry name" value="Molybdopterin"/>
    <property type="match status" value="1"/>
</dbReference>
<dbReference type="Gene3D" id="3.40.50.740">
    <property type="match status" value="1"/>
</dbReference>
<dbReference type="InterPro" id="IPR037946">
    <property type="entry name" value="MopB_CT_Tetrathionate"/>
</dbReference>
<dbReference type="CDD" id="cd02780">
    <property type="entry name" value="MopB_CT_Tetrathionate_Arsenate-R"/>
    <property type="match status" value="1"/>
</dbReference>
<keyword evidence="9" id="KW-0411">Iron-sulfur</keyword>
<dbReference type="GO" id="GO:0043546">
    <property type="term" value="F:molybdopterin cofactor binding"/>
    <property type="evidence" value="ECO:0007669"/>
    <property type="project" value="InterPro"/>
</dbReference>
<dbReference type="Gene3D" id="3.40.228.10">
    <property type="entry name" value="Dimethylsulfoxide Reductase, domain 2"/>
    <property type="match status" value="1"/>
</dbReference>
<dbReference type="AlphaFoldDB" id="Q5P7Q4"/>
<organism evidence="12 13">
    <name type="scientific">Aromatoleum aromaticum (strain DSM 19018 / LMG 30748 / EbN1)</name>
    <name type="common">Azoarcus sp. (strain EbN1)</name>
    <dbReference type="NCBI Taxonomy" id="76114"/>
    <lineage>
        <taxon>Bacteria</taxon>
        <taxon>Pseudomonadati</taxon>
        <taxon>Pseudomonadota</taxon>
        <taxon>Betaproteobacteria</taxon>
        <taxon>Rhodocyclales</taxon>
        <taxon>Rhodocyclaceae</taxon>
        <taxon>Aromatoleum</taxon>
    </lineage>
</organism>
<dbReference type="GO" id="GO:0016491">
    <property type="term" value="F:oxidoreductase activity"/>
    <property type="evidence" value="ECO:0007669"/>
    <property type="project" value="UniProtKB-KW"/>
</dbReference>
<evidence type="ECO:0000256" key="4">
    <source>
        <dbReference type="ARBA" id="ARBA00022505"/>
    </source>
</evidence>
<dbReference type="InterPro" id="IPR009010">
    <property type="entry name" value="Asp_de-COase-like_dom_sf"/>
</dbReference>
<feature type="domain" description="4Fe-4S Mo/W bis-MGD-type" evidence="11">
    <location>
        <begin position="46"/>
        <end position="102"/>
    </location>
</feature>
<dbReference type="PROSITE" id="PS00932">
    <property type="entry name" value="MOLYBDOPTERIN_PROK_3"/>
    <property type="match status" value="1"/>
</dbReference>
<keyword evidence="3" id="KW-0004">4Fe-4S</keyword>
<dbReference type="RefSeq" id="WP_011236387.1">
    <property type="nucleotide sequence ID" value="NC_006513.1"/>
</dbReference>
<dbReference type="Proteomes" id="UP000006552">
    <property type="component" value="Chromosome"/>
</dbReference>
<dbReference type="PROSITE" id="PS51318">
    <property type="entry name" value="TAT"/>
    <property type="match status" value="1"/>
</dbReference>
<dbReference type="STRING" id="76114.ebA1017"/>
<dbReference type="InterPro" id="IPR006657">
    <property type="entry name" value="MoPterin_dinucl-bd_dom"/>
</dbReference>
<dbReference type="OrthoDB" id="9815647at2"/>
<reference evidence="12 13" key="1">
    <citation type="journal article" date="2005" name="Arch. Microbiol.">
        <title>The genome sequence of an anaerobic aromatic-degrading denitrifying bacterium, strain EbN1.</title>
        <authorList>
            <person name="Rabus R."/>
            <person name="Kube M."/>
            <person name="Heider J."/>
            <person name="Beck A."/>
            <person name="Heitmann K."/>
            <person name="Widdel F."/>
            <person name="Reinhardt R."/>
        </authorList>
    </citation>
    <scope>NUCLEOTIDE SEQUENCE [LARGE SCALE GENOMIC DNA]</scope>
    <source>
        <strain evidence="12 13">EbN1</strain>
    </source>
</reference>
<dbReference type="Gene3D" id="2.20.25.90">
    <property type="entry name" value="ADC-like domains"/>
    <property type="match status" value="1"/>
</dbReference>
<dbReference type="eggNOG" id="COG0243">
    <property type="taxonomic scope" value="Bacteria"/>
</dbReference>
<dbReference type="KEGG" id="eba:ebA1017"/>
<dbReference type="PANTHER" id="PTHR43742:SF9">
    <property type="entry name" value="TETRATHIONATE REDUCTASE SUBUNIT A"/>
    <property type="match status" value="1"/>
</dbReference>
<evidence type="ECO:0000256" key="10">
    <source>
        <dbReference type="SAM" id="SignalP"/>
    </source>
</evidence>
<gene>
    <name evidence="12" type="ORF">ebA1017</name>
</gene>